<keyword evidence="2" id="KW-0472">Membrane</keyword>
<keyword evidence="4" id="KW-1185">Reference proteome</keyword>
<accession>A0A179F284</accession>
<comment type="caution">
    <text evidence="3">The sequence shown here is derived from an EMBL/GenBank/DDBJ whole genome shotgun (WGS) entry which is preliminary data.</text>
</comment>
<feature type="region of interest" description="Disordered" evidence="1">
    <location>
        <begin position="1"/>
        <end position="34"/>
    </location>
</feature>
<proteinExistence type="predicted"/>
<feature type="transmembrane region" description="Helical" evidence="2">
    <location>
        <begin position="364"/>
        <end position="383"/>
    </location>
</feature>
<keyword evidence="2" id="KW-0812">Transmembrane</keyword>
<name>A0A179F284_METCM</name>
<gene>
    <name evidence="3" type="ORF">VFPPC_14741</name>
</gene>
<dbReference type="KEGG" id="pchm:VFPPC_14741"/>
<keyword evidence="2" id="KW-1133">Transmembrane helix</keyword>
<dbReference type="Proteomes" id="UP000078397">
    <property type="component" value="Unassembled WGS sequence"/>
</dbReference>
<evidence type="ECO:0000313" key="3">
    <source>
        <dbReference type="EMBL" id="OAQ59233.1"/>
    </source>
</evidence>
<feature type="region of interest" description="Disordered" evidence="1">
    <location>
        <begin position="46"/>
        <end position="72"/>
    </location>
</feature>
<dbReference type="OrthoDB" id="3546297at2759"/>
<protein>
    <submittedName>
        <fullName evidence="3">Uncharacterized protein</fullName>
    </submittedName>
</protein>
<dbReference type="GeneID" id="28856503"/>
<feature type="transmembrane region" description="Helical" evidence="2">
    <location>
        <begin position="390"/>
        <end position="411"/>
    </location>
</feature>
<evidence type="ECO:0000256" key="1">
    <source>
        <dbReference type="SAM" id="MobiDB-lite"/>
    </source>
</evidence>
<dbReference type="EMBL" id="LSBJ02000010">
    <property type="protein sequence ID" value="OAQ59233.1"/>
    <property type="molecule type" value="Genomic_DNA"/>
</dbReference>
<reference evidence="3 4" key="1">
    <citation type="journal article" date="2016" name="PLoS Pathog.">
        <title>Biosynthesis of antibiotic leucinostatins in bio-control fungus Purpureocillium lilacinum and their inhibition on phytophthora revealed by genome mining.</title>
        <authorList>
            <person name="Wang G."/>
            <person name="Liu Z."/>
            <person name="Lin R."/>
            <person name="Li E."/>
            <person name="Mao Z."/>
            <person name="Ling J."/>
            <person name="Yang Y."/>
            <person name="Yin W.B."/>
            <person name="Xie B."/>
        </authorList>
    </citation>
    <scope>NUCLEOTIDE SEQUENCE [LARGE SCALE GENOMIC DNA]</scope>
    <source>
        <strain evidence="3">170</strain>
    </source>
</reference>
<dbReference type="AlphaFoldDB" id="A0A179F284"/>
<evidence type="ECO:0000313" key="4">
    <source>
        <dbReference type="Proteomes" id="UP000078397"/>
    </source>
</evidence>
<organism evidence="3 4">
    <name type="scientific">Pochonia chlamydosporia 170</name>
    <dbReference type="NCBI Taxonomy" id="1380566"/>
    <lineage>
        <taxon>Eukaryota</taxon>
        <taxon>Fungi</taxon>
        <taxon>Dikarya</taxon>
        <taxon>Ascomycota</taxon>
        <taxon>Pezizomycotina</taxon>
        <taxon>Sordariomycetes</taxon>
        <taxon>Hypocreomycetidae</taxon>
        <taxon>Hypocreales</taxon>
        <taxon>Clavicipitaceae</taxon>
        <taxon>Pochonia</taxon>
    </lineage>
</organism>
<feature type="transmembrane region" description="Helical" evidence="2">
    <location>
        <begin position="340"/>
        <end position="358"/>
    </location>
</feature>
<dbReference type="RefSeq" id="XP_018137288.1">
    <property type="nucleotide sequence ID" value="XM_018292509.1"/>
</dbReference>
<evidence type="ECO:0000256" key="2">
    <source>
        <dbReference type="SAM" id="Phobius"/>
    </source>
</evidence>
<sequence>MDGDIEAAAIEQNERATPVNEPGARLNDLPLGDGDIAVPGMGPYNIQGDKHGNSNPSTRPGTAAGSTHVAGPRHSYELPGTPVGVRVNTSNSVTSVGTARLPDSAERDQNVTRASSMVDLGNEMPRRSGTLPATERVKGVTEAEDAALDKFLIDHFKNDLFDVIKPTAAPAPASRFLKIFGLDPLGREQKKDKKLKVNVRVSLAALNRMRMRRLQMKLAHQILRMHYYKECSTDWEDLLKEYIAATRDNDYIRTCIHRGIDDPFLVGTEKHVDAAILNAALLDIPEAELRKEGLWATADGEDKRRKFNFVPPVEKEPRAIGGTRMATTRKQKTQLFLQRVLFSIVGGIFLVGPMWLMAVLNAKYVSLISTSVFVFLAGLLAAWKLDDPKTVLSTTAAYAAVLVVFVGTSTAPSPGGGS</sequence>